<dbReference type="GO" id="GO:0006950">
    <property type="term" value="P:response to stress"/>
    <property type="evidence" value="ECO:0007669"/>
    <property type="project" value="UniProtKB-ARBA"/>
</dbReference>
<evidence type="ECO:0000313" key="14">
    <source>
        <dbReference type="Proteomes" id="UP000663829"/>
    </source>
</evidence>
<feature type="domain" description="Cullin family profile" evidence="11">
    <location>
        <begin position="216"/>
        <end position="466"/>
    </location>
</feature>
<protein>
    <recommendedName>
        <fullName evidence="11">Cullin family profile domain-containing protein</fullName>
    </recommendedName>
</protein>
<dbReference type="Proteomes" id="UP000681722">
    <property type="component" value="Unassembled WGS sequence"/>
</dbReference>
<dbReference type="PROSITE" id="PS50069">
    <property type="entry name" value="CULLIN_2"/>
    <property type="match status" value="1"/>
</dbReference>
<dbReference type="InterPro" id="IPR016159">
    <property type="entry name" value="Cullin_repeat-like_dom_sf"/>
</dbReference>
<dbReference type="EMBL" id="CAJNOQ010000079">
    <property type="protein sequence ID" value="CAF0752580.1"/>
    <property type="molecule type" value="Genomic_DNA"/>
</dbReference>
<evidence type="ECO:0000256" key="5">
    <source>
        <dbReference type="ARBA" id="ARBA00022776"/>
    </source>
</evidence>
<gene>
    <name evidence="12" type="ORF">GPM918_LOCUS923</name>
    <name evidence="13" type="ORF">SRO942_LOCUS923</name>
</gene>
<dbReference type="OrthoDB" id="27073at2759"/>
<organism evidence="12 14">
    <name type="scientific">Didymodactylos carnosus</name>
    <dbReference type="NCBI Taxonomy" id="1234261"/>
    <lineage>
        <taxon>Eukaryota</taxon>
        <taxon>Metazoa</taxon>
        <taxon>Spiralia</taxon>
        <taxon>Gnathifera</taxon>
        <taxon>Rotifera</taxon>
        <taxon>Eurotatoria</taxon>
        <taxon>Bdelloidea</taxon>
        <taxon>Philodinida</taxon>
        <taxon>Philodinidae</taxon>
        <taxon>Didymodactylos</taxon>
    </lineage>
</organism>
<dbReference type="FunFam" id="1.20.1310.10:FF:000005">
    <property type="entry name" value="Cullin 3"/>
    <property type="match status" value="1"/>
</dbReference>
<dbReference type="GO" id="GO:0016192">
    <property type="term" value="P:vesicle-mediated transport"/>
    <property type="evidence" value="ECO:0007669"/>
    <property type="project" value="UniProtKB-KW"/>
</dbReference>
<evidence type="ECO:0000256" key="3">
    <source>
        <dbReference type="ARBA" id="ARBA00022499"/>
    </source>
</evidence>
<dbReference type="SUPFAM" id="SSF74788">
    <property type="entry name" value="Cullin repeat-like"/>
    <property type="match status" value="1"/>
</dbReference>
<dbReference type="GO" id="GO:0005634">
    <property type="term" value="C:nucleus"/>
    <property type="evidence" value="ECO:0007669"/>
    <property type="project" value="UniProtKB-ARBA"/>
</dbReference>
<dbReference type="PROSITE" id="PS01256">
    <property type="entry name" value="CULLIN_1"/>
    <property type="match status" value="1"/>
</dbReference>
<name>A0A813PDF9_9BILA</name>
<keyword evidence="7" id="KW-0931">ER-Golgi transport</keyword>
<keyword evidence="2" id="KW-0813">Transport</keyword>
<dbReference type="Proteomes" id="UP000663829">
    <property type="component" value="Unassembled WGS sequence"/>
</dbReference>
<dbReference type="FunFam" id="1.20.1310.10:FF:000001">
    <property type="entry name" value="Cullin 3"/>
    <property type="match status" value="1"/>
</dbReference>
<dbReference type="EMBL" id="CAJOBC010000079">
    <property type="protein sequence ID" value="CAF3532447.1"/>
    <property type="molecule type" value="Genomic_DNA"/>
</dbReference>
<dbReference type="GO" id="GO:0043161">
    <property type="term" value="P:proteasome-mediated ubiquitin-dependent protein catabolic process"/>
    <property type="evidence" value="ECO:0007669"/>
    <property type="project" value="UniProtKB-ARBA"/>
</dbReference>
<dbReference type="InterPro" id="IPR036390">
    <property type="entry name" value="WH_DNA-bd_sf"/>
</dbReference>
<evidence type="ECO:0000256" key="2">
    <source>
        <dbReference type="ARBA" id="ARBA00022448"/>
    </source>
</evidence>
<dbReference type="Pfam" id="PF10557">
    <property type="entry name" value="Cullin_Nedd8"/>
    <property type="match status" value="1"/>
</dbReference>
<dbReference type="InterPro" id="IPR016158">
    <property type="entry name" value="Cullin_homology"/>
</dbReference>
<evidence type="ECO:0000256" key="6">
    <source>
        <dbReference type="ARBA" id="ARBA00022843"/>
    </source>
</evidence>
<dbReference type="SMART" id="SM00884">
    <property type="entry name" value="Cullin_Nedd8"/>
    <property type="match status" value="1"/>
</dbReference>
<evidence type="ECO:0000256" key="7">
    <source>
        <dbReference type="ARBA" id="ARBA00022892"/>
    </source>
</evidence>
<dbReference type="Gene3D" id="1.10.10.10">
    <property type="entry name" value="Winged helix-like DNA-binding domain superfamily/Winged helix DNA-binding domain"/>
    <property type="match status" value="1"/>
</dbReference>
<keyword evidence="8" id="KW-0131">Cell cycle</keyword>
<dbReference type="AlphaFoldDB" id="A0A813PDF9"/>
<dbReference type="GO" id="GO:0006915">
    <property type="term" value="P:apoptotic process"/>
    <property type="evidence" value="ECO:0007669"/>
    <property type="project" value="UniProtKB-ARBA"/>
</dbReference>
<dbReference type="InterPro" id="IPR036388">
    <property type="entry name" value="WH-like_DNA-bd_sf"/>
</dbReference>
<dbReference type="FunFam" id="1.10.10.10:FF:000091">
    <property type="entry name" value="Cullin 3"/>
    <property type="match status" value="1"/>
</dbReference>
<dbReference type="InterPro" id="IPR019559">
    <property type="entry name" value="Cullin_neddylation_domain"/>
</dbReference>
<dbReference type="GO" id="GO:0080090">
    <property type="term" value="P:regulation of primary metabolic process"/>
    <property type="evidence" value="ECO:0007669"/>
    <property type="project" value="UniProtKB-ARBA"/>
</dbReference>
<keyword evidence="14" id="KW-1185">Reference proteome</keyword>
<accession>A0A813PDF9</accession>
<evidence type="ECO:0000313" key="13">
    <source>
        <dbReference type="EMBL" id="CAF3532447.1"/>
    </source>
</evidence>
<dbReference type="GO" id="GO:0005737">
    <property type="term" value="C:cytoplasm"/>
    <property type="evidence" value="ECO:0007669"/>
    <property type="project" value="UniProtKB-ARBA"/>
</dbReference>
<dbReference type="InterPro" id="IPR016157">
    <property type="entry name" value="Cullin_CS"/>
</dbReference>
<evidence type="ECO:0000256" key="10">
    <source>
        <dbReference type="RuleBase" id="RU003829"/>
    </source>
</evidence>
<dbReference type="Gene3D" id="1.20.1310.10">
    <property type="entry name" value="Cullin Repeats"/>
    <property type="match status" value="3"/>
</dbReference>
<dbReference type="GO" id="GO:0000278">
    <property type="term" value="P:mitotic cell cycle"/>
    <property type="evidence" value="ECO:0007669"/>
    <property type="project" value="UniProtKB-ARBA"/>
</dbReference>
<evidence type="ECO:0000256" key="9">
    <source>
        <dbReference type="PROSITE-ProRule" id="PRU00330"/>
    </source>
</evidence>
<dbReference type="GO" id="GO:0010468">
    <property type="term" value="P:regulation of gene expression"/>
    <property type="evidence" value="ECO:0007669"/>
    <property type="project" value="UniProtKB-ARBA"/>
</dbReference>
<evidence type="ECO:0000256" key="8">
    <source>
        <dbReference type="ARBA" id="ARBA00023306"/>
    </source>
</evidence>
<dbReference type="PANTHER" id="PTHR11932">
    <property type="entry name" value="CULLIN"/>
    <property type="match status" value="1"/>
</dbReference>
<comment type="caution">
    <text evidence="12">The sequence shown here is derived from an EMBL/GenBank/DDBJ whole genome shotgun (WGS) entry which is preliminary data.</text>
</comment>
<evidence type="ECO:0000256" key="4">
    <source>
        <dbReference type="ARBA" id="ARBA00022618"/>
    </source>
</evidence>
<keyword evidence="5" id="KW-0498">Mitosis</keyword>
<dbReference type="InterPro" id="IPR001373">
    <property type="entry name" value="Cullin_N"/>
</dbReference>
<dbReference type="InterPro" id="IPR036317">
    <property type="entry name" value="Cullin_homology_sf"/>
</dbReference>
<evidence type="ECO:0000256" key="1">
    <source>
        <dbReference type="ARBA" id="ARBA00006019"/>
    </source>
</evidence>
<dbReference type="InterPro" id="IPR059120">
    <property type="entry name" value="Cullin-like_AB"/>
</dbReference>
<dbReference type="FunFam" id="3.30.230.130:FF:000002">
    <property type="entry name" value="cullin-3 isoform X1"/>
    <property type="match status" value="1"/>
</dbReference>
<evidence type="ECO:0000259" key="11">
    <source>
        <dbReference type="PROSITE" id="PS50069"/>
    </source>
</evidence>
<dbReference type="GO" id="GO:0031625">
    <property type="term" value="F:ubiquitin protein ligase binding"/>
    <property type="evidence" value="ECO:0007669"/>
    <property type="project" value="InterPro"/>
</dbReference>
<comment type="similarity">
    <text evidence="1 9 10">Belongs to the cullin family.</text>
</comment>
<dbReference type="InterPro" id="IPR045093">
    <property type="entry name" value="Cullin"/>
</dbReference>
<dbReference type="Pfam" id="PF00888">
    <property type="entry name" value="Cullin"/>
    <property type="match status" value="1"/>
</dbReference>
<keyword evidence="3" id="KW-1017">Isopeptide bond</keyword>
<reference evidence="12" key="1">
    <citation type="submission" date="2021-02" db="EMBL/GenBank/DDBJ databases">
        <authorList>
            <person name="Nowell W R."/>
        </authorList>
    </citation>
    <scope>NUCLEOTIDE SEQUENCE</scope>
</reference>
<dbReference type="GO" id="GO:0031461">
    <property type="term" value="C:cullin-RING ubiquitin ligase complex"/>
    <property type="evidence" value="ECO:0007669"/>
    <property type="project" value="InterPro"/>
</dbReference>
<dbReference type="GO" id="GO:0007165">
    <property type="term" value="P:signal transduction"/>
    <property type="evidence" value="ECO:0007669"/>
    <property type="project" value="UniProtKB-ARBA"/>
</dbReference>
<sequence>MSKETFLYKFFRSAVKNACQMLMSLGIDSRCVYAEDFETPFLQQSAEFYRLESQKLLAENSASVYIRKVAARISEEAERAVHYLDKSTEERIIRVLEDELITKHIKTIVEMENSGVDHMLKHNKYEDLATMYKLFERVPSGHQTVADCMSNFLREQGKALVTENGDEGKSAITYVQSLLDLKDNFDHFLKNAFNEDRMFKKRINSDFEHFINLNQRSPEYLSLFIDEKLKKGGKDLGDQEVEVVLDKAMMLFRYLEEKDVFERYYKQHLAKRLLLNKSASDDAEKNMISRLKTECGCQFTCKLEGMFKDISISNTTAEDFRLHVQQKRFNLHGIDLAVRVLTTGFWPTQSTNNQCNLPSNVREAYQCFHRFYLNKHSGRQLTLQPSLGSADLTAIFFGKPKDDDGDKELRSITTTSKERKHTLQVSTYQMVIIMLFNSKETWTFEEIHHETDINEKDLQRSLLPLAMGKPTQRIFLKEPKTKEIVSTDTFSINDSFTSKLYRVKINPITPKTESDPERLETRNKVDDDRKHEIDAAIVRIMKTRKSMAHIQLVAEVTHQLKTRFMPSPLFIKKRIESLIERDYLSRSMDDRKMYSYVA</sequence>
<dbReference type="Gene3D" id="3.30.230.130">
    <property type="entry name" value="Cullin, Chain C, Domain 2"/>
    <property type="match status" value="1"/>
</dbReference>
<proteinExistence type="inferred from homology"/>
<dbReference type="SUPFAM" id="SSF46785">
    <property type="entry name" value="Winged helix' DNA-binding domain"/>
    <property type="match status" value="1"/>
</dbReference>
<dbReference type="Pfam" id="PF26557">
    <property type="entry name" value="Cullin_AB"/>
    <property type="match status" value="1"/>
</dbReference>
<evidence type="ECO:0000313" key="12">
    <source>
        <dbReference type="EMBL" id="CAF0752580.1"/>
    </source>
</evidence>
<keyword evidence="6" id="KW-0832">Ubl conjugation</keyword>
<dbReference type="GO" id="GO:0051301">
    <property type="term" value="P:cell division"/>
    <property type="evidence" value="ECO:0007669"/>
    <property type="project" value="UniProtKB-KW"/>
</dbReference>
<dbReference type="SMART" id="SM00182">
    <property type="entry name" value="CULLIN"/>
    <property type="match status" value="1"/>
</dbReference>
<dbReference type="FunFam" id="1.20.1310.10:FF:000002">
    <property type="entry name" value="cullin-3 isoform X1"/>
    <property type="match status" value="1"/>
</dbReference>
<dbReference type="SUPFAM" id="SSF75632">
    <property type="entry name" value="Cullin homology domain"/>
    <property type="match status" value="1"/>
</dbReference>
<keyword evidence="4" id="KW-0132">Cell division</keyword>